<sequence>MNLKFLMIGIFQCLISSFQTAVGTCTLPNVFRNSVWHDSTRGDLNFTNSTMSGWQTTAYSQSISQWECYIDSHYESNGYLIFKSLQKVTFAGVNFTGYMCMQLTKVTDYSFYYYLLYTQQHNAAEERILYAENATSNVSSICITSSKEPLEQFHVLIKSGYEWEARQYCPTPVLGNFDYTYTGSDGNAYCQNSSDQWRVCSDRQTMTFNYTTCNKIMAYSRGGQVWCVGTVTSSYTFFMVYNNDSSVDGSATFRFTCFSISPDGLKASMVQNNCTENQIPSTFAKRHDGQDMGAKLIMTPYLTCPFTSATPKAENVNVGAVVGGVLGGVVLIVVSVGLYMFYKRNWRMKRSSGQDPRSNVADVKAHNAPDPRTGHGQVKANIMLNLSPREDLKPTNDHSSYENHVPGNECKSPMQSFGSLHVDDYDGQFSPRVIM</sequence>
<evidence type="ECO:0000313" key="5">
    <source>
        <dbReference type="EMBL" id="KAK3604574.1"/>
    </source>
</evidence>
<feature type="compositionally biased region" description="Basic and acidic residues" evidence="1">
    <location>
        <begin position="363"/>
        <end position="373"/>
    </location>
</feature>
<comment type="caution">
    <text evidence="5">The sequence shown here is derived from an EMBL/GenBank/DDBJ whole genome shotgun (WGS) entry which is preliminary data.</text>
</comment>
<evidence type="ECO:0000256" key="2">
    <source>
        <dbReference type="SAM" id="Phobius"/>
    </source>
</evidence>
<accession>A0AAE0W832</accession>
<keyword evidence="2" id="KW-1133">Transmembrane helix</keyword>
<reference evidence="5" key="1">
    <citation type="journal article" date="2021" name="Genome Biol. Evol.">
        <title>A High-Quality Reference Genome for a Parasitic Bivalve with Doubly Uniparental Inheritance (Bivalvia: Unionida).</title>
        <authorList>
            <person name="Smith C.H."/>
        </authorList>
    </citation>
    <scope>NUCLEOTIDE SEQUENCE</scope>
    <source>
        <strain evidence="5">CHS0354</strain>
    </source>
</reference>
<keyword evidence="6" id="KW-1185">Reference proteome</keyword>
<name>A0AAE0W832_9BIVA</name>
<organism evidence="5 6">
    <name type="scientific">Potamilus streckersoni</name>
    <dbReference type="NCBI Taxonomy" id="2493646"/>
    <lineage>
        <taxon>Eukaryota</taxon>
        <taxon>Metazoa</taxon>
        <taxon>Spiralia</taxon>
        <taxon>Lophotrochozoa</taxon>
        <taxon>Mollusca</taxon>
        <taxon>Bivalvia</taxon>
        <taxon>Autobranchia</taxon>
        <taxon>Heteroconchia</taxon>
        <taxon>Palaeoheterodonta</taxon>
        <taxon>Unionida</taxon>
        <taxon>Unionoidea</taxon>
        <taxon>Unionidae</taxon>
        <taxon>Ambleminae</taxon>
        <taxon>Lampsilini</taxon>
        <taxon>Potamilus</taxon>
    </lineage>
</organism>
<evidence type="ECO:0000256" key="1">
    <source>
        <dbReference type="SAM" id="MobiDB-lite"/>
    </source>
</evidence>
<reference evidence="5" key="3">
    <citation type="submission" date="2023-05" db="EMBL/GenBank/DDBJ databases">
        <authorList>
            <person name="Smith C.H."/>
        </authorList>
    </citation>
    <scope>NUCLEOTIDE SEQUENCE</scope>
    <source>
        <strain evidence="5">CHS0354</strain>
        <tissue evidence="5">Mantle</tissue>
    </source>
</reference>
<gene>
    <name evidence="5" type="ORF">CHS0354_026266</name>
</gene>
<dbReference type="Proteomes" id="UP001195483">
    <property type="component" value="Unassembled WGS sequence"/>
</dbReference>
<evidence type="ECO:0000259" key="4">
    <source>
        <dbReference type="Pfam" id="PF23069"/>
    </source>
</evidence>
<dbReference type="EMBL" id="JAEAOA010001571">
    <property type="protein sequence ID" value="KAK3604574.1"/>
    <property type="molecule type" value="Genomic_DNA"/>
</dbReference>
<keyword evidence="3" id="KW-0732">Signal</keyword>
<feature type="chain" id="PRO_5042138267" description="DUF7042 domain-containing protein" evidence="3">
    <location>
        <begin position="24"/>
        <end position="435"/>
    </location>
</feature>
<feature type="region of interest" description="Disordered" evidence="1">
    <location>
        <begin position="351"/>
        <end position="376"/>
    </location>
</feature>
<keyword evidence="2" id="KW-0812">Transmembrane</keyword>
<proteinExistence type="predicted"/>
<dbReference type="Pfam" id="PF23069">
    <property type="entry name" value="DUF7042"/>
    <property type="match status" value="1"/>
</dbReference>
<feature type="signal peptide" evidence="3">
    <location>
        <begin position="1"/>
        <end position="23"/>
    </location>
</feature>
<feature type="compositionally biased region" description="Basic and acidic residues" evidence="1">
    <location>
        <begin position="389"/>
        <end position="401"/>
    </location>
</feature>
<evidence type="ECO:0000256" key="3">
    <source>
        <dbReference type="SAM" id="SignalP"/>
    </source>
</evidence>
<feature type="region of interest" description="Disordered" evidence="1">
    <location>
        <begin position="389"/>
        <end position="408"/>
    </location>
</feature>
<feature type="domain" description="DUF7042" evidence="4">
    <location>
        <begin position="169"/>
        <end position="276"/>
    </location>
</feature>
<protein>
    <recommendedName>
        <fullName evidence="4">DUF7042 domain-containing protein</fullName>
    </recommendedName>
</protein>
<reference evidence="5" key="2">
    <citation type="journal article" date="2021" name="Genome Biol. Evol.">
        <title>Developing a high-quality reference genome for a parasitic bivalve with doubly uniparental inheritance (Bivalvia: Unionida).</title>
        <authorList>
            <person name="Smith C.H."/>
        </authorList>
    </citation>
    <scope>NUCLEOTIDE SEQUENCE</scope>
    <source>
        <strain evidence="5">CHS0354</strain>
        <tissue evidence="5">Mantle</tissue>
    </source>
</reference>
<feature type="transmembrane region" description="Helical" evidence="2">
    <location>
        <begin position="318"/>
        <end position="342"/>
    </location>
</feature>
<evidence type="ECO:0000313" key="6">
    <source>
        <dbReference type="Proteomes" id="UP001195483"/>
    </source>
</evidence>
<keyword evidence="2" id="KW-0472">Membrane</keyword>
<dbReference type="InterPro" id="IPR055470">
    <property type="entry name" value="DUF7042"/>
</dbReference>
<dbReference type="AlphaFoldDB" id="A0AAE0W832"/>